<evidence type="ECO:0000313" key="2">
    <source>
        <dbReference type="EMBL" id="MFI2233114.1"/>
    </source>
</evidence>
<evidence type="ECO:0000313" key="3">
    <source>
        <dbReference type="Proteomes" id="UP001611494"/>
    </source>
</evidence>
<gene>
    <name evidence="2" type="ORF">ACH49Z_25020</name>
</gene>
<feature type="chain" id="PRO_5046716757" description="Secreted protein" evidence="1">
    <location>
        <begin position="37"/>
        <end position="122"/>
    </location>
</feature>
<dbReference type="EMBL" id="JBIRYL010000011">
    <property type="protein sequence ID" value="MFI2233114.1"/>
    <property type="molecule type" value="Genomic_DNA"/>
</dbReference>
<comment type="caution">
    <text evidence="2">The sequence shown here is derived from an EMBL/GenBank/DDBJ whole genome shotgun (WGS) entry which is preliminary data.</text>
</comment>
<proteinExistence type="predicted"/>
<keyword evidence="3" id="KW-1185">Reference proteome</keyword>
<organism evidence="2 3">
    <name type="scientific">Nocardia testacea</name>
    <dbReference type="NCBI Taxonomy" id="248551"/>
    <lineage>
        <taxon>Bacteria</taxon>
        <taxon>Bacillati</taxon>
        <taxon>Actinomycetota</taxon>
        <taxon>Actinomycetes</taxon>
        <taxon>Mycobacteriales</taxon>
        <taxon>Nocardiaceae</taxon>
        <taxon>Nocardia</taxon>
    </lineage>
</organism>
<evidence type="ECO:0008006" key="4">
    <source>
        <dbReference type="Google" id="ProtNLM"/>
    </source>
</evidence>
<name>A0ABW7W2V5_9NOCA</name>
<reference evidence="2 3" key="1">
    <citation type="submission" date="2024-10" db="EMBL/GenBank/DDBJ databases">
        <title>The Natural Products Discovery Center: Release of the First 8490 Sequenced Strains for Exploring Actinobacteria Biosynthetic Diversity.</title>
        <authorList>
            <person name="Kalkreuter E."/>
            <person name="Kautsar S.A."/>
            <person name="Yang D."/>
            <person name="Bader C.D."/>
            <person name="Teijaro C.N."/>
            <person name="Fluegel L."/>
            <person name="Davis C.M."/>
            <person name="Simpson J.R."/>
            <person name="Lauterbach L."/>
            <person name="Steele A.D."/>
            <person name="Gui C."/>
            <person name="Meng S."/>
            <person name="Li G."/>
            <person name="Viehrig K."/>
            <person name="Ye F."/>
            <person name="Su P."/>
            <person name="Kiefer A.F."/>
            <person name="Nichols A."/>
            <person name="Cepeda A.J."/>
            <person name="Yan W."/>
            <person name="Fan B."/>
            <person name="Jiang Y."/>
            <person name="Adhikari A."/>
            <person name="Zheng C.-J."/>
            <person name="Schuster L."/>
            <person name="Cowan T.M."/>
            <person name="Smanski M.J."/>
            <person name="Chevrette M.G."/>
            <person name="De Carvalho L.P.S."/>
            <person name="Shen B."/>
        </authorList>
    </citation>
    <scope>NUCLEOTIDE SEQUENCE [LARGE SCALE GENOMIC DNA]</scope>
    <source>
        <strain evidence="2 3">NPDC019377</strain>
    </source>
</reference>
<accession>A0ABW7W2V5</accession>
<feature type="signal peptide" evidence="1">
    <location>
        <begin position="1"/>
        <end position="36"/>
    </location>
</feature>
<dbReference type="RefSeq" id="WP_357417271.1">
    <property type="nucleotide sequence ID" value="NZ_JBFAAV010000035.1"/>
</dbReference>
<evidence type="ECO:0000256" key="1">
    <source>
        <dbReference type="SAM" id="SignalP"/>
    </source>
</evidence>
<dbReference type="Proteomes" id="UP001611494">
    <property type="component" value="Unassembled WGS sequence"/>
</dbReference>
<protein>
    <recommendedName>
        <fullName evidence="4">Secreted protein</fullName>
    </recommendedName>
</protein>
<sequence>MADVIPGKKQRSFAGAVVFGLAVAGVSALGAGPAQAAPPGYVHCVAVPAGSRVEVECTNTDVGAATAGMAGLCTNLRVLYRQAERMRGESTIAWTEDCGPGAHPILWNAWGETDYQRSLDND</sequence>
<keyword evidence="1" id="KW-0732">Signal</keyword>